<accession>A0A0S7EQP0</accession>
<evidence type="ECO:0000313" key="1">
    <source>
        <dbReference type="EMBL" id="JAO05154.1"/>
    </source>
</evidence>
<proteinExistence type="predicted"/>
<dbReference type="EMBL" id="GBYX01476523">
    <property type="protein sequence ID" value="JAO05154.1"/>
    <property type="molecule type" value="Transcribed_RNA"/>
</dbReference>
<sequence length="101" mass="10995">ACVCVCVSAQVGADRPAGKQAGWSLISPVGADMAAPAGLSQRKDVLYMILKGNLLFFSSCSFVPFSSPRLIQVNTQKIHKVQNQTIGSWKKEWMRVGRETP</sequence>
<feature type="non-terminal residue" evidence="1">
    <location>
        <position position="101"/>
    </location>
</feature>
<dbReference type="AlphaFoldDB" id="A0A0S7EQP0"/>
<reference evidence="1" key="1">
    <citation type="submission" date="2014-12" db="EMBL/GenBank/DDBJ databases">
        <title>Parallel Evolution in Life History Adaptation Evident in the Tissue-Specific Poeciliopsis prolifica transcriptome.</title>
        <authorList>
            <person name="Jue N.K."/>
            <person name="Foley R.J."/>
            <person name="Obergfell C."/>
            <person name="Reznick D.N."/>
            <person name="O'Neill R.J."/>
            <person name="O'Neill M.J."/>
        </authorList>
    </citation>
    <scope>NUCLEOTIDE SEQUENCE</scope>
</reference>
<feature type="non-terminal residue" evidence="1">
    <location>
        <position position="1"/>
    </location>
</feature>
<organism evidence="1">
    <name type="scientific">Poeciliopsis prolifica</name>
    <name type="common">blackstripe livebearer</name>
    <dbReference type="NCBI Taxonomy" id="188132"/>
    <lineage>
        <taxon>Eukaryota</taxon>
        <taxon>Metazoa</taxon>
        <taxon>Chordata</taxon>
        <taxon>Craniata</taxon>
        <taxon>Vertebrata</taxon>
        <taxon>Euteleostomi</taxon>
        <taxon>Actinopterygii</taxon>
        <taxon>Neopterygii</taxon>
        <taxon>Teleostei</taxon>
        <taxon>Neoteleostei</taxon>
        <taxon>Acanthomorphata</taxon>
        <taxon>Ovalentaria</taxon>
        <taxon>Atherinomorphae</taxon>
        <taxon>Cyprinodontiformes</taxon>
        <taxon>Poeciliidae</taxon>
        <taxon>Poeciliinae</taxon>
        <taxon>Poeciliopsis</taxon>
    </lineage>
</organism>
<gene>
    <name evidence="1" type="primary">PPUP9296</name>
</gene>
<protein>
    <submittedName>
        <fullName evidence="1">PPUP9296</fullName>
    </submittedName>
</protein>
<name>A0A0S7EQP0_9TELE</name>